<proteinExistence type="predicted"/>
<evidence type="ECO:0000313" key="3">
    <source>
        <dbReference type="Proteomes" id="UP000673691"/>
    </source>
</evidence>
<dbReference type="Proteomes" id="UP000673691">
    <property type="component" value="Unassembled WGS sequence"/>
</dbReference>
<feature type="non-terminal residue" evidence="2">
    <location>
        <position position="371"/>
    </location>
</feature>
<gene>
    <name evidence="2" type="ORF">BJ554DRAFT_6512</name>
</gene>
<keyword evidence="3" id="KW-1185">Reference proteome</keyword>
<reference evidence="2 3" key="1">
    <citation type="journal article" name="Sci. Rep.">
        <title>Genome-scale phylogenetic analyses confirm Olpidium as the closest living zoosporic fungus to the non-flagellated, terrestrial fungi.</title>
        <authorList>
            <person name="Chang Y."/>
            <person name="Rochon D."/>
            <person name="Sekimoto S."/>
            <person name="Wang Y."/>
            <person name="Chovatia M."/>
            <person name="Sandor L."/>
            <person name="Salamov A."/>
            <person name="Grigoriev I.V."/>
            <person name="Stajich J.E."/>
            <person name="Spatafora J.W."/>
        </authorList>
    </citation>
    <scope>NUCLEOTIDE SEQUENCE [LARGE SCALE GENOMIC DNA]</scope>
    <source>
        <strain evidence="2">S191</strain>
    </source>
</reference>
<sequence length="371" mass="40357">MEEAVPESPANAAGNSAPLIPRPLVAGQVPASAAAQSSTIPRTLLETPPHVPSSPPVRSAEDLKEGEQAVYALMASFKPLSKLRSVYDEALIPAPGTPVPPARTKFMPALGRHGLRHEPARAATVVGRPLAEALGANAADGAPAYSCLEAAAKTLRDARWSLVEANAAVEGLEHRINRAQEYEAQARQIKPLPELTDYTSRAADLAVLTRRVQEVVQHVTSIYALQVRQGALKEIPNYVSSELDRLVQLRDAERMAAAKSLDRLLRTIGKAEGVREKRLAELVAFEASSTIPAVPTDKAGEQNQTYDEAAAVYSQWQREVLQVFGHRIRETNRLMKELSDSINAEAELYRQHQELASRGKPHRAHIALDAE</sequence>
<dbReference type="AlphaFoldDB" id="A0A8H7ZXS9"/>
<name>A0A8H7ZXS9_9FUNG</name>
<comment type="caution">
    <text evidence="2">The sequence shown here is derived from an EMBL/GenBank/DDBJ whole genome shotgun (WGS) entry which is preliminary data.</text>
</comment>
<feature type="region of interest" description="Disordered" evidence="1">
    <location>
        <begin position="1"/>
        <end position="60"/>
    </location>
</feature>
<protein>
    <submittedName>
        <fullName evidence="2">Uncharacterized protein</fullName>
    </submittedName>
</protein>
<dbReference type="EMBL" id="JAEFCI010003842">
    <property type="protein sequence ID" value="KAG5461311.1"/>
    <property type="molecule type" value="Genomic_DNA"/>
</dbReference>
<accession>A0A8H7ZXS9</accession>
<evidence type="ECO:0000256" key="1">
    <source>
        <dbReference type="SAM" id="MobiDB-lite"/>
    </source>
</evidence>
<evidence type="ECO:0000313" key="2">
    <source>
        <dbReference type="EMBL" id="KAG5461311.1"/>
    </source>
</evidence>
<organism evidence="2 3">
    <name type="scientific">Olpidium bornovanus</name>
    <dbReference type="NCBI Taxonomy" id="278681"/>
    <lineage>
        <taxon>Eukaryota</taxon>
        <taxon>Fungi</taxon>
        <taxon>Fungi incertae sedis</taxon>
        <taxon>Olpidiomycota</taxon>
        <taxon>Olpidiomycotina</taxon>
        <taxon>Olpidiomycetes</taxon>
        <taxon>Olpidiales</taxon>
        <taxon>Olpidiaceae</taxon>
        <taxon>Olpidium</taxon>
    </lineage>
</organism>